<dbReference type="SMART" id="SM00184">
    <property type="entry name" value="RING"/>
    <property type="match status" value="1"/>
</dbReference>
<keyword evidence="7" id="KW-1185">Reference proteome</keyword>
<sequence>MGFPVSQAEYLLPKFLVRMADFISQILRLIAWFFSSVGLSDLLLNSTSTTATLLTTFSSSTSPNSKSRQAFLLNAIPAEKYEDSHVDGVTNGGTCAVCIQEFAAREDVRKLSNCRHVFHKCCIDPWVELGRTTCPLCRTPFVLEDTKDYVDGSSSVMSLPPTISYYYYDEDYDGDSHYGL</sequence>
<evidence type="ECO:0000313" key="7">
    <source>
        <dbReference type="Proteomes" id="UP000036987"/>
    </source>
</evidence>
<dbReference type="OMA" id="MANCKHM"/>
<dbReference type="EMBL" id="LFYR01000069">
    <property type="protein sequence ID" value="KMZ76212.1"/>
    <property type="molecule type" value="Genomic_DNA"/>
</dbReference>
<keyword evidence="3" id="KW-0862">Zinc</keyword>
<evidence type="ECO:0000313" key="6">
    <source>
        <dbReference type="EMBL" id="KMZ76212.1"/>
    </source>
</evidence>
<reference evidence="7" key="1">
    <citation type="journal article" date="2016" name="Nature">
        <title>The genome of the seagrass Zostera marina reveals angiosperm adaptation to the sea.</title>
        <authorList>
            <person name="Olsen J.L."/>
            <person name="Rouze P."/>
            <person name="Verhelst B."/>
            <person name="Lin Y.-C."/>
            <person name="Bayer T."/>
            <person name="Collen J."/>
            <person name="Dattolo E."/>
            <person name="De Paoli E."/>
            <person name="Dittami S."/>
            <person name="Maumus F."/>
            <person name="Michel G."/>
            <person name="Kersting A."/>
            <person name="Lauritano C."/>
            <person name="Lohaus R."/>
            <person name="Toepel M."/>
            <person name="Tonon T."/>
            <person name="Vanneste K."/>
            <person name="Amirebrahimi M."/>
            <person name="Brakel J."/>
            <person name="Bostroem C."/>
            <person name="Chovatia M."/>
            <person name="Grimwood J."/>
            <person name="Jenkins J.W."/>
            <person name="Jueterbock A."/>
            <person name="Mraz A."/>
            <person name="Stam W.T."/>
            <person name="Tice H."/>
            <person name="Bornberg-Bauer E."/>
            <person name="Green P.J."/>
            <person name="Pearson G.A."/>
            <person name="Procaccini G."/>
            <person name="Duarte C.M."/>
            <person name="Schmutz J."/>
            <person name="Reusch T.B.H."/>
            <person name="Van de Peer Y."/>
        </authorList>
    </citation>
    <scope>NUCLEOTIDE SEQUENCE [LARGE SCALE GENOMIC DNA]</scope>
    <source>
        <strain evidence="7">cv. Finnish</strain>
    </source>
</reference>
<organism evidence="6 7">
    <name type="scientific">Zostera marina</name>
    <name type="common">Eelgrass</name>
    <dbReference type="NCBI Taxonomy" id="29655"/>
    <lineage>
        <taxon>Eukaryota</taxon>
        <taxon>Viridiplantae</taxon>
        <taxon>Streptophyta</taxon>
        <taxon>Embryophyta</taxon>
        <taxon>Tracheophyta</taxon>
        <taxon>Spermatophyta</taxon>
        <taxon>Magnoliopsida</taxon>
        <taxon>Liliopsida</taxon>
        <taxon>Zosteraceae</taxon>
        <taxon>Zostera</taxon>
    </lineage>
</organism>
<evidence type="ECO:0000256" key="2">
    <source>
        <dbReference type="ARBA" id="ARBA00022771"/>
    </source>
</evidence>
<evidence type="ECO:0000259" key="5">
    <source>
        <dbReference type="PROSITE" id="PS50089"/>
    </source>
</evidence>
<dbReference type="STRING" id="29655.A0A0K9Q637"/>
<dbReference type="Proteomes" id="UP000036987">
    <property type="component" value="Unassembled WGS sequence"/>
</dbReference>
<dbReference type="PROSITE" id="PS50089">
    <property type="entry name" value="ZF_RING_2"/>
    <property type="match status" value="1"/>
</dbReference>
<name>A0A0K9Q637_ZOSMR</name>
<dbReference type="SUPFAM" id="SSF57850">
    <property type="entry name" value="RING/U-box"/>
    <property type="match status" value="1"/>
</dbReference>
<keyword evidence="1" id="KW-0479">Metal-binding</keyword>
<dbReference type="InterPro" id="IPR013083">
    <property type="entry name" value="Znf_RING/FYVE/PHD"/>
</dbReference>
<gene>
    <name evidence="6" type="ORF">ZOSMA_105G00420</name>
</gene>
<dbReference type="Gene3D" id="3.30.40.10">
    <property type="entry name" value="Zinc/RING finger domain, C3HC4 (zinc finger)"/>
    <property type="match status" value="1"/>
</dbReference>
<evidence type="ECO:0000256" key="3">
    <source>
        <dbReference type="ARBA" id="ARBA00022833"/>
    </source>
</evidence>
<dbReference type="PANTHER" id="PTHR45969">
    <property type="entry name" value="RING ZINC FINGER PROTEIN-RELATED"/>
    <property type="match status" value="1"/>
</dbReference>
<accession>A0A0K9Q637</accession>
<evidence type="ECO:0000256" key="4">
    <source>
        <dbReference type="PROSITE-ProRule" id="PRU00175"/>
    </source>
</evidence>
<dbReference type="InterPro" id="IPR001841">
    <property type="entry name" value="Znf_RING"/>
</dbReference>
<dbReference type="GO" id="GO:0061630">
    <property type="term" value="F:ubiquitin protein ligase activity"/>
    <property type="evidence" value="ECO:0000318"/>
    <property type="project" value="GO_Central"/>
</dbReference>
<protein>
    <recommendedName>
        <fullName evidence="5">RING-type domain-containing protein</fullName>
    </recommendedName>
</protein>
<dbReference type="AlphaFoldDB" id="A0A0K9Q637"/>
<keyword evidence="2 4" id="KW-0863">Zinc-finger</keyword>
<dbReference type="GO" id="GO:0008270">
    <property type="term" value="F:zinc ion binding"/>
    <property type="evidence" value="ECO:0007669"/>
    <property type="project" value="UniProtKB-KW"/>
</dbReference>
<dbReference type="OrthoDB" id="8062037at2759"/>
<dbReference type="PANTHER" id="PTHR45969:SF33">
    <property type="entry name" value="RING ZINC FINGER PROTEIN-RELATED"/>
    <property type="match status" value="1"/>
</dbReference>
<proteinExistence type="predicted"/>
<dbReference type="Pfam" id="PF13639">
    <property type="entry name" value="zf-RING_2"/>
    <property type="match status" value="1"/>
</dbReference>
<dbReference type="GO" id="GO:0016567">
    <property type="term" value="P:protein ubiquitination"/>
    <property type="evidence" value="ECO:0000318"/>
    <property type="project" value="GO_Central"/>
</dbReference>
<comment type="caution">
    <text evidence="6">The sequence shown here is derived from an EMBL/GenBank/DDBJ whole genome shotgun (WGS) entry which is preliminary data.</text>
</comment>
<feature type="domain" description="RING-type" evidence="5">
    <location>
        <begin position="95"/>
        <end position="138"/>
    </location>
</feature>
<dbReference type="CDD" id="cd16454">
    <property type="entry name" value="RING-H2_PA-TM-RING"/>
    <property type="match status" value="1"/>
</dbReference>
<evidence type="ECO:0000256" key="1">
    <source>
        <dbReference type="ARBA" id="ARBA00022723"/>
    </source>
</evidence>